<dbReference type="Proteomes" id="UP000045782">
    <property type="component" value="Unassembled WGS sequence"/>
</dbReference>
<dbReference type="RefSeq" id="WP_016896096.1">
    <property type="nucleotide sequence ID" value="NZ_CSWP01000005.1"/>
</dbReference>
<reference evidence="1 2" key="1">
    <citation type="submission" date="2015-03" db="EMBL/GenBank/DDBJ databases">
        <authorList>
            <person name="Murphy D."/>
        </authorList>
    </citation>
    <scope>NUCLEOTIDE SEQUENCE [LARGE SCALE GENOMIC DNA]</scope>
    <source>
        <strain evidence="1 2">PAP088</strain>
    </source>
</reference>
<proteinExistence type="predicted"/>
<accession>A0A0U0ZMM7</accession>
<gene>
    <name evidence="1" type="ORF">ERS075579_02853</name>
</gene>
<organism evidence="1 2">
    <name type="scientific">Mycobacteroides abscessus</name>
    <dbReference type="NCBI Taxonomy" id="36809"/>
    <lineage>
        <taxon>Bacteria</taxon>
        <taxon>Bacillati</taxon>
        <taxon>Actinomycetota</taxon>
        <taxon>Actinomycetes</taxon>
        <taxon>Mycobacteriales</taxon>
        <taxon>Mycobacteriaceae</taxon>
        <taxon>Mycobacteroides</taxon>
    </lineage>
</organism>
<protein>
    <submittedName>
        <fullName evidence="1">Uncharacterized protein</fullName>
    </submittedName>
</protein>
<sequence>MSRVPGQAPRTDQEWTREVAQRLSALENPRTIRVGKWVLSAVAGRLMATSPGEVLEVGQEPTPVAVDLSQRGSQVSEQEIAEAVTGGNGKTFTSITDWLTAKWSELSSTTTNANTGLGNWTSWLTGGSWANVGAAVSDFLSTKSTAATAGTNAATGLGNWTSWLSGGSWANIAASVADFLGTKSTANTAGTNAATAMADASAASTAAAAAQSDAQGAIDAGINAIRNTPGVVGQAVEGFADALASIPTQMFNQFGGNNVPRASQEQANQAMAALVNTLNAQGAAISALQNILSDVGGFNESVTFRPAETTVFTGPGTAPWTPPTWAVSAEYAIAPAAGGGGCGEGGSGAYGVGGYPANWATGSFPLEPGAYSIFAGGGGLGGQDEGLGFGDNGSPGDTSTITSPSGAVVASVAGGLGGEGARRGGSGQNGKTINPQTLSAFGDTFTAGSGGTGNAGAGGPGSGGAGGSGGFLGNYTKGGTGGPAKIWLRARAPVPTQFTAMGTLILPTLKLNTGVAQTDSMTAAGQWRTVPPGGAGGGYMLIIRANATFTDYVYLRVWDVSGATHYELGRVASGVKSAWRTGTIGAAIPFNAFTLTSDSVRTFTVGVNGTAFDSYNDSGATSLMGPNYRGGGWASSDSTLPGSMSQFAFLDTGTPSRIVSAAVATAQGTASTSYVDLTTTGPSVTLNVPASGELTIDVSAAYSSGGAAAQTGYMGFTLSGANTLAAADTRAAYGRTVTSGMFGTIARRFHLTGLSPGTTTVKAVYKTSTSTATFTDRNLIVEPKP</sequence>
<evidence type="ECO:0000313" key="2">
    <source>
        <dbReference type="Proteomes" id="UP000045782"/>
    </source>
</evidence>
<evidence type="ECO:0000313" key="1">
    <source>
        <dbReference type="EMBL" id="CPV56895.1"/>
    </source>
</evidence>
<dbReference type="EMBL" id="CSWP01000005">
    <property type="protein sequence ID" value="CPV56895.1"/>
    <property type="molecule type" value="Genomic_DNA"/>
</dbReference>
<dbReference type="AlphaFoldDB" id="A0A0U0ZMM7"/>
<name>A0A0U0ZMM7_9MYCO</name>